<proteinExistence type="inferred from homology"/>
<organism evidence="4 5">
    <name type="scientific">Leptomonas seymouri</name>
    <dbReference type="NCBI Taxonomy" id="5684"/>
    <lineage>
        <taxon>Eukaryota</taxon>
        <taxon>Discoba</taxon>
        <taxon>Euglenozoa</taxon>
        <taxon>Kinetoplastea</taxon>
        <taxon>Metakinetoplastina</taxon>
        <taxon>Trypanosomatida</taxon>
        <taxon>Trypanosomatidae</taxon>
        <taxon>Leishmaniinae</taxon>
        <taxon>Leptomonas</taxon>
    </lineage>
</organism>
<keyword evidence="5" id="KW-1185">Reference proteome</keyword>
<feature type="region of interest" description="Disordered" evidence="2">
    <location>
        <begin position="809"/>
        <end position="871"/>
    </location>
</feature>
<evidence type="ECO:0000259" key="3">
    <source>
        <dbReference type="SMART" id="SM00955"/>
    </source>
</evidence>
<dbReference type="GO" id="GO:0003723">
    <property type="term" value="F:RNA binding"/>
    <property type="evidence" value="ECO:0007669"/>
    <property type="project" value="InterPro"/>
</dbReference>
<dbReference type="OMA" id="WYTHFTS"/>
<dbReference type="GO" id="GO:0000175">
    <property type="term" value="F:3'-5'-RNA exonuclease activity"/>
    <property type="evidence" value="ECO:0007669"/>
    <property type="project" value="TreeGrafter"/>
</dbReference>
<dbReference type="GO" id="GO:0006402">
    <property type="term" value="P:mRNA catabolic process"/>
    <property type="evidence" value="ECO:0007669"/>
    <property type="project" value="TreeGrafter"/>
</dbReference>
<dbReference type="PANTHER" id="PTHR23355:SF9">
    <property type="entry name" value="DIS3-LIKE EXONUCLEASE 2"/>
    <property type="match status" value="1"/>
</dbReference>
<name>A0A0N1IJ70_LEPSE</name>
<dbReference type="SUPFAM" id="SSF50249">
    <property type="entry name" value="Nucleic acid-binding proteins"/>
    <property type="match status" value="2"/>
</dbReference>
<gene>
    <name evidence="4" type="ORF">ABL78_5536</name>
</gene>
<feature type="domain" description="RNB" evidence="3">
    <location>
        <begin position="311"/>
        <end position="672"/>
    </location>
</feature>
<dbReference type="EMBL" id="LJSK01000189">
    <property type="protein sequence ID" value="KPI85411.1"/>
    <property type="molecule type" value="Genomic_DNA"/>
</dbReference>
<dbReference type="Proteomes" id="UP000038009">
    <property type="component" value="Unassembled WGS sequence"/>
</dbReference>
<evidence type="ECO:0000256" key="1">
    <source>
        <dbReference type="RuleBase" id="RU003901"/>
    </source>
</evidence>
<dbReference type="PROSITE" id="PS01175">
    <property type="entry name" value="RIBONUCLEASE_II"/>
    <property type="match status" value="1"/>
</dbReference>
<comment type="caution">
    <text evidence="4">The sequence shown here is derived from an EMBL/GenBank/DDBJ whole genome shotgun (WGS) entry which is preliminary data.</text>
</comment>
<dbReference type="OrthoDB" id="372421at2759"/>
<sequence>MSAITINYELGSMPDMEARVAEGSVVIGRLNVFRRYDTKLCFIRSTRFPCDIIMNTAEQRGSALHNDVVAVELLPREEWQQVLKKTAFVEDDVEESKGEAAMEVDGDAIPCAMPSKLPDGRPIVQLIAPETPDELAKNTSSEVLLAGLMSCPQVYEWPSDLRPVGRVLHILCRQLPRYHVARIVECQVKPGETLRSDYYYRFRSINPLLPQLAVYGRHILPQYQSDINNSLFLLALVEGEHGEVAKPPRMSNILMCNVFAFLGDSTSTEVCSNAICFSCEVSNTPFSEEAEECVLKDFVIPSPEELAQMGRRDLRQAEFVCTIDPATARDLDDALSIRRRSDGGYHVGVHIADVSYFVQPGTALDEEAQARGNSTYLVDRVIAMLPSQLSEQYCSLNPNEDKFAFSALFEFDRHGDLISEAMTGESPEWFGQSVIRSSCRLAYEQAQQILNDDDTVELDVSGAAAYFGLPEKKVLDKVKKSVKLLFELAEKLRSKSFGNGRLVLGGSRLGFCFDKSDSNGPPIGFYVQRQTEANWLVEEFMLFANQRVAQKVVQFIPNGALLRRHKPPEPRKMRLFRAALTQHGLPTSGSSGQELQRLLTTIKKDHTNVYYTVCELLKYSLMAAEYLANDPAVKDTRSHFAVAAPWYTHFTSPIRRYCDLIVHRQLLVALELEQRMKAEQLEMPSMPGTLVQVAPGEEIFDATRAIAVDTLKTKGLYSPQSQVELIVTHANACRLNSRNAGDMSVEFFFCTYLMALEKRAKADPQMPQRIYTSATIVQMAAGSFLLFSSEIAQEVRIGFADTHQSFSFQGMVPQNGEAGDEGNEPKEKGTKSIDQKGEARAREKGGKSTMKRSSGEGSDAKRPHPPSDTTSNCAALFLWAKPSHATAASQPQQDESTDEVTEVFRLFSEFVVELKAVMKQGRLCLEMIVLPPWEREAARLACPKVPTTIV</sequence>
<dbReference type="Pfam" id="PF00773">
    <property type="entry name" value="RNB"/>
    <property type="match status" value="1"/>
</dbReference>
<reference evidence="4 5" key="1">
    <citation type="journal article" date="2015" name="PLoS Pathog.">
        <title>Leptomonas seymouri: Adaptations to the Dixenous Life Cycle Analyzed by Genome Sequencing, Transcriptome Profiling and Co-infection with Leishmania donovani.</title>
        <authorList>
            <person name="Kraeva N."/>
            <person name="Butenko A."/>
            <person name="Hlavacova J."/>
            <person name="Kostygov A."/>
            <person name="Myskova J."/>
            <person name="Grybchuk D."/>
            <person name="Lestinova T."/>
            <person name="Votypka J."/>
            <person name="Volf P."/>
            <person name="Opperdoes F."/>
            <person name="Flegontov P."/>
            <person name="Lukes J."/>
            <person name="Yurchenko V."/>
        </authorList>
    </citation>
    <scope>NUCLEOTIDE SEQUENCE [LARGE SCALE GENOMIC DNA]</scope>
    <source>
        <strain evidence="4 5">ATCC 30220</strain>
    </source>
</reference>
<evidence type="ECO:0000313" key="4">
    <source>
        <dbReference type="EMBL" id="KPI85411.1"/>
    </source>
</evidence>
<dbReference type="InterPro" id="IPR012340">
    <property type="entry name" value="NA-bd_OB-fold"/>
</dbReference>
<dbReference type="SMART" id="SM00955">
    <property type="entry name" value="RNB"/>
    <property type="match status" value="1"/>
</dbReference>
<dbReference type="GO" id="GO:0000932">
    <property type="term" value="C:P-body"/>
    <property type="evidence" value="ECO:0007669"/>
    <property type="project" value="TreeGrafter"/>
</dbReference>
<dbReference type="Gene3D" id="2.40.50.690">
    <property type="match status" value="1"/>
</dbReference>
<dbReference type="InterPro" id="IPR001900">
    <property type="entry name" value="RNase_II/R"/>
</dbReference>
<dbReference type="InterPro" id="IPR050180">
    <property type="entry name" value="RNR_Ribonuclease"/>
</dbReference>
<accession>A0A0N1IJ70</accession>
<dbReference type="InterPro" id="IPR022966">
    <property type="entry name" value="RNase_II/R_CS"/>
</dbReference>
<evidence type="ECO:0000256" key="2">
    <source>
        <dbReference type="SAM" id="MobiDB-lite"/>
    </source>
</evidence>
<dbReference type="PANTHER" id="PTHR23355">
    <property type="entry name" value="RIBONUCLEASE"/>
    <property type="match status" value="1"/>
</dbReference>
<evidence type="ECO:0000313" key="5">
    <source>
        <dbReference type="Proteomes" id="UP000038009"/>
    </source>
</evidence>
<dbReference type="VEuPathDB" id="TriTrypDB:Lsey_0189_0100"/>
<feature type="compositionally biased region" description="Basic and acidic residues" evidence="2">
    <location>
        <begin position="823"/>
        <end position="846"/>
    </location>
</feature>
<comment type="similarity">
    <text evidence="1">Belongs to the RNR ribonuclease family.</text>
</comment>
<dbReference type="AlphaFoldDB" id="A0A0N1IJ70"/>
<protein>
    <submittedName>
        <fullName evidence="4">Putative ribonuclease II-like protein</fullName>
    </submittedName>
</protein>